<proteinExistence type="predicted"/>
<name>A0AAU7JM89_9HYPH</name>
<dbReference type="RefSeq" id="WP_406857916.1">
    <property type="nucleotide sequence ID" value="NZ_CP157484.1"/>
</dbReference>
<sequence length="81" mass="8612">MTPRRRSFSQADSDALLRAVQECRRAAVQALTQAPIHSEGARAVRDLIAVLDDLVEALTGEAGLFWAKPHSTPVGGGRSAS</sequence>
<protein>
    <submittedName>
        <fullName evidence="1">Uncharacterized protein</fullName>
    </submittedName>
</protein>
<organism evidence="1">
    <name type="scientific">Alsobacter sp. KACC 23698</name>
    <dbReference type="NCBI Taxonomy" id="3149229"/>
    <lineage>
        <taxon>Bacteria</taxon>
        <taxon>Pseudomonadati</taxon>
        <taxon>Pseudomonadota</taxon>
        <taxon>Alphaproteobacteria</taxon>
        <taxon>Hyphomicrobiales</taxon>
        <taxon>Alsobacteraceae</taxon>
        <taxon>Alsobacter</taxon>
    </lineage>
</organism>
<accession>A0AAU7JM89</accession>
<dbReference type="EMBL" id="CP157484">
    <property type="protein sequence ID" value="XBO41064.1"/>
    <property type="molecule type" value="Genomic_DNA"/>
</dbReference>
<reference evidence="1" key="1">
    <citation type="submission" date="2024-05" db="EMBL/GenBank/DDBJ databases">
        <authorList>
            <person name="Kim S."/>
            <person name="Heo J."/>
            <person name="Choi H."/>
            <person name="Choi Y."/>
            <person name="Kwon S.-W."/>
            <person name="Kim Y."/>
        </authorList>
    </citation>
    <scope>NUCLEOTIDE SEQUENCE</scope>
    <source>
        <strain evidence="1">KACC 23698</strain>
    </source>
</reference>
<evidence type="ECO:0000313" key="1">
    <source>
        <dbReference type="EMBL" id="XBO41064.1"/>
    </source>
</evidence>
<dbReference type="AlphaFoldDB" id="A0AAU7JM89"/>
<gene>
    <name evidence="1" type="ORF">ABEG18_09975</name>
</gene>